<dbReference type="OrthoDB" id="8693905at2759"/>
<dbReference type="Proteomes" id="UP000694559">
    <property type="component" value="Unplaced"/>
</dbReference>
<evidence type="ECO:0000256" key="3">
    <source>
        <dbReference type="ARBA" id="ARBA00022527"/>
    </source>
</evidence>
<dbReference type="Ensembl" id="ENSNNAT00000021931.1">
    <property type="protein sequence ID" value="ENSNNAP00000020910.1"/>
    <property type="gene ID" value="ENSNNAG00000013850.1"/>
</dbReference>
<evidence type="ECO:0000259" key="8">
    <source>
        <dbReference type="PROSITE" id="PS50011"/>
    </source>
</evidence>
<dbReference type="SUPFAM" id="SSF56112">
    <property type="entry name" value="Protein kinase-like (PK-like)"/>
    <property type="match status" value="1"/>
</dbReference>
<keyword evidence="5" id="KW-0418">Kinase</keyword>
<keyword evidence="10" id="KW-1185">Reference proteome</keyword>
<keyword evidence="6 7" id="KW-0067">ATP-binding</keyword>
<evidence type="ECO:0000313" key="9">
    <source>
        <dbReference type="Ensembl" id="ENSNNAP00000020910.1"/>
    </source>
</evidence>
<evidence type="ECO:0000256" key="1">
    <source>
        <dbReference type="ARBA" id="ARBA00008874"/>
    </source>
</evidence>
<reference evidence="9" key="1">
    <citation type="submission" date="2025-08" db="UniProtKB">
        <authorList>
            <consortium name="Ensembl"/>
        </authorList>
    </citation>
    <scope>IDENTIFICATION</scope>
</reference>
<feature type="binding site" evidence="7">
    <location>
        <position position="50"/>
    </location>
    <ligand>
        <name>ATP</name>
        <dbReference type="ChEBI" id="CHEBI:30616"/>
    </ligand>
</feature>
<dbReference type="Pfam" id="PF00069">
    <property type="entry name" value="Pkinase"/>
    <property type="match status" value="1"/>
</dbReference>
<dbReference type="PANTHER" id="PTHR48012:SF15">
    <property type="entry name" value="MITOGEN-ACTIVATED PROTEIN KINASE KINASE KINASE KINASE 1"/>
    <property type="match status" value="1"/>
</dbReference>
<dbReference type="InterPro" id="IPR000719">
    <property type="entry name" value="Prot_kinase_dom"/>
</dbReference>
<feature type="domain" description="Protein kinase" evidence="8">
    <location>
        <begin position="21"/>
        <end position="298"/>
    </location>
</feature>
<evidence type="ECO:0000256" key="7">
    <source>
        <dbReference type="PROSITE-ProRule" id="PRU10141"/>
    </source>
</evidence>
<dbReference type="GeneTree" id="ENSGT00940000160308"/>
<evidence type="ECO:0000256" key="2">
    <source>
        <dbReference type="ARBA" id="ARBA00012513"/>
    </source>
</evidence>
<dbReference type="PROSITE" id="PS50011">
    <property type="entry name" value="PROTEIN_KINASE_DOM"/>
    <property type="match status" value="1"/>
</dbReference>
<reference evidence="9" key="2">
    <citation type="submission" date="2025-09" db="UniProtKB">
        <authorList>
            <consortium name="Ensembl"/>
        </authorList>
    </citation>
    <scope>IDENTIFICATION</scope>
</reference>
<dbReference type="InterPro" id="IPR017441">
    <property type="entry name" value="Protein_kinase_ATP_BS"/>
</dbReference>
<protein>
    <recommendedName>
        <fullName evidence="2">non-specific serine/threonine protein kinase</fullName>
        <ecNumber evidence="2">2.7.11.1</ecNumber>
    </recommendedName>
</protein>
<dbReference type="PROSITE" id="PS00107">
    <property type="entry name" value="PROTEIN_KINASE_ATP"/>
    <property type="match status" value="1"/>
</dbReference>
<dbReference type="GO" id="GO:0005524">
    <property type="term" value="F:ATP binding"/>
    <property type="evidence" value="ECO:0007669"/>
    <property type="project" value="UniProtKB-UniRule"/>
</dbReference>
<proteinExistence type="inferred from homology"/>
<evidence type="ECO:0000256" key="6">
    <source>
        <dbReference type="ARBA" id="ARBA00022840"/>
    </source>
</evidence>
<evidence type="ECO:0000256" key="5">
    <source>
        <dbReference type="ARBA" id="ARBA00022777"/>
    </source>
</evidence>
<dbReference type="PANTHER" id="PTHR48012">
    <property type="entry name" value="STERILE20-LIKE KINASE, ISOFORM B-RELATED"/>
    <property type="match status" value="1"/>
</dbReference>
<dbReference type="AlphaFoldDB" id="A0A8C6Y0E9"/>
<dbReference type="GO" id="GO:0005737">
    <property type="term" value="C:cytoplasm"/>
    <property type="evidence" value="ECO:0007669"/>
    <property type="project" value="TreeGrafter"/>
</dbReference>
<evidence type="ECO:0000256" key="4">
    <source>
        <dbReference type="ARBA" id="ARBA00022741"/>
    </source>
</evidence>
<dbReference type="EC" id="2.7.11.1" evidence="2"/>
<evidence type="ECO:0000313" key="10">
    <source>
        <dbReference type="Proteomes" id="UP000694559"/>
    </source>
</evidence>
<dbReference type="InterPro" id="IPR011009">
    <property type="entry name" value="Kinase-like_dom_sf"/>
</dbReference>
<keyword evidence="4 7" id="KW-0547">Nucleotide-binding</keyword>
<dbReference type="GO" id="GO:0008349">
    <property type="term" value="F:MAP kinase kinase kinase kinase activity"/>
    <property type="evidence" value="ECO:0007669"/>
    <property type="project" value="TreeGrafter"/>
</dbReference>
<name>A0A8C6Y0E9_NAJNA</name>
<keyword evidence="3" id="KW-0723">Serine/threonine-protein kinase</keyword>
<sequence>MDVQERAARLDISTRNPQEDFELLQRVGGGTYGEVYKARKRESGKLSAIKIVKMEADDDCMAIQQEIVMVKTCKHPNIVAYYGSYIRFKKLWICMEFCAGGSLQDIYQGSPFQRLFDISFSPTSPSFQGLSYLHKQGKIHRDIKVRITKLILLLSDFGISAQLSATFARRMSFIGTPYWMAPEVAAVELKGGYNELCDVWSVGITAIEMAELQPPMFDMHPLRVLVLMTKSGYQPPKLKEKAQVVTDPYLVSLMENICSSGLNRGVPWCSLTHLSFHLCAGHALCRVGSKVVVGHNFLKLPALWAWRGGHGMAWWAWLGGHGRGRLLQNSHSLRTPLTCFPALFSCAGQPKENQPISWDSMGGREEMGRGQSEVGFAGSLNYSKFPLPVLQNWSELAEYHLCFLPFVLLFLPLSSLSSFPFLPLFLPLLFLSSFQWWDSNFFTTGPVGVAWWMQLVGHGRGRILQNPHSLPTPLTCFPAPFSCAGQPKKTQPIRRDLGGGAYMGRGHSGVVAGSPNYSKFMLRFSRTDPNRLEQSPLQS</sequence>
<organism evidence="9 10">
    <name type="scientific">Naja naja</name>
    <name type="common">Indian cobra</name>
    <dbReference type="NCBI Taxonomy" id="35670"/>
    <lineage>
        <taxon>Eukaryota</taxon>
        <taxon>Metazoa</taxon>
        <taxon>Chordata</taxon>
        <taxon>Craniata</taxon>
        <taxon>Vertebrata</taxon>
        <taxon>Euteleostomi</taxon>
        <taxon>Lepidosauria</taxon>
        <taxon>Squamata</taxon>
        <taxon>Bifurcata</taxon>
        <taxon>Unidentata</taxon>
        <taxon>Episquamata</taxon>
        <taxon>Toxicofera</taxon>
        <taxon>Serpentes</taxon>
        <taxon>Colubroidea</taxon>
        <taxon>Elapidae</taxon>
        <taxon>Elapinae</taxon>
        <taxon>Naja</taxon>
    </lineage>
</organism>
<keyword evidence="5" id="KW-0808">Transferase</keyword>
<comment type="similarity">
    <text evidence="1">Belongs to the protein kinase superfamily. STE Ser/Thr protein kinase family. STE20 subfamily.</text>
</comment>
<dbReference type="InterPro" id="IPR050629">
    <property type="entry name" value="STE20/SPS1-PAK"/>
</dbReference>
<accession>A0A8C6Y0E9</accession>
<dbReference type="Gene3D" id="1.10.510.10">
    <property type="entry name" value="Transferase(Phosphotransferase) domain 1"/>
    <property type="match status" value="1"/>
</dbReference>